<feature type="region of interest" description="Disordered" evidence="2">
    <location>
        <begin position="53"/>
        <end position="74"/>
    </location>
</feature>
<keyword evidence="1" id="KW-0175">Coiled coil</keyword>
<organism evidence="3 4">
    <name type="scientific">Aquimarina gracilis</name>
    <dbReference type="NCBI Taxonomy" id="874422"/>
    <lineage>
        <taxon>Bacteria</taxon>
        <taxon>Pseudomonadati</taxon>
        <taxon>Bacteroidota</taxon>
        <taxon>Flavobacteriia</taxon>
        <taxon>Flavobacteriales</taxon>
        <taxon>Flavobacteriaceae</taxon>
        <taxon>Aquimarina</taxon>
    </lineage>
</organism>
<gene>
    <name evidence="3" type="ORF">U6A24_02505</name>
</gene>
<feature type="compositionally biased region" description="Low complexity" evidence="2">
    <location>
        <begin position="63"/>
        <end position="74"/>
    </location>
</feature>
<keyword evidence="4" id="KW-1185">Reference proteome</keyword>
<dbReference type="Proteomes" id="UP001327027">
    <property type="component" value="Unassembled WGS sequence"/>
</dbReference>
<comment type="caution">
    <text evidence="3">The sequence shown here is derived from an EMBL/GenBank/DDBJ whole genome shotgun (WGS) entry which is preliminary data.</text>
</comment>
<name>A0ABU5ZSQ7_9FLAO</name>
<dbReference type="RefSeq" id="WP_324178358.1">
    <property type="nucleotide sequence ID" value="NZ_BAABAW010000016.1"/>
</dbReference>
<reference evidence="3 4" key="1">
    <citation type="journal article" date="2013" name="Int. J. Syst. Evol. Microbiol.">
        <title>Aquimarina gracilis sp. nov., isolated from the gut microflora of a mussel, Mytilus coruscus, and emended description of Aquimarina spongiae.</title>
        <authorList>
            <person name="Park S.C."/>
            <person name="Choe H.N."/>
            <person name="Baik K.S."/>
            <person name="Seong C.N."/>
        </authorList>
    </citation>
    <scope>NUCLEOTIDE SEQUENCE [LARGE SCALE GENOMIC DNA]</scope>
    <source>
        <strain evidence="3 4">PSC32</strain>
    </source>
</reference>
<sequence length="74" mass="8574">MDFKKNLEMKLEHLKNEYSLGEKRLIELDKETMNLKSTMLRISGAIHVIEEAFNTQKEEGSSKKSTSKNQKSTK</sequence>
<proteinExistence type="predicted"/>
<protein>
    <submittedName>
        <fullName evidence="3">Uncharacterized protein</fullName>
    </submittedName>
</protein>
<accession>A0ABU5ZSQ7</accession>
<feature type="coiled-coil region" evidence="1">
    <location>
        <begin position="4"/>
        <end position="31"/>
    </location>
</feature>
<evidence type="ECO:0000313" key="3">
    <source>
        <dbReference type="EMBL" id="MEB3344311.1"/>
    </source>
</evidence>
<evidence type="ECO:0000256" key="1">
    <source>
        <dbReference type="SAM" id="Coils"/>
    </source>
</evidence>
<dbReference type="EMBL" id="JAYKLX010000001">
    <property type="protein sequence ID" value="MEB3344311.1"/>
    <property type="molecule type" value="Genomic_DNA"/>
</dbReference>
<evidence type="ECO:0000313" key="4">
    <source>
        <dbReference type="Proteomes" id="UP001327027"/>
    </source>
</evidence>
<evidence type="ECO:0000256" key="2">
    <source>
        <dbReference type="SAM" id="MobiDB-lite"/>
    </source>
</evidence>